<dbReference type="EMBL" id="BMGG01000002">
    <property type="protein sequence ID" value="GGC56437.1"/>
    <property type="molecule type" value="Genomic_DNA"/>
</dbReference>
<dbReference type="RefSeq" id="WP_188608430.1">
    <property type="nucleotide sequence ID" value="NZ_BMGG01000002.1"/>
</dbReference>
<organism evidence="2 3">
    <name type="scientific">Chelatococcus reniformis</name>
    <dbReference type="NCBI Taxonomy" id="1494448"/>
    <lineage>
        <taxon>Bacteria</taxon>
        <taxon>Pseudomonadati</taxon>
        <taxon>Pseudomonadota</taxon>
        <taxon>Alphaproteobacteria</taxon>
        <taxon>Hyphomicrobiales</taxon>
        <taxon>Chelatococcaceae</taxon>
        <taxon>Chelatococcus</taxon>
    </lineage>
</organism>
<sequence length="108" mass="11363">MQVVPARSILFAAPIGWAALAIATVVVASLHASGAREGGAAMDPLGFGGREDPELKERVALYDRILFGLAAAGARPSPLALSCSRSSGRPALPRLCDRRSQWPWQPAD</sequence>
<proteinExistence type="predicted"/>
<accession>A0A916U143</accession>
<dbReference type="Proteomes" id="UP000637002">
    <property type="component" value="Unassembled WGS sequence"/>
</dbReference>
<name>A0A916U143_9HYPH</name>
<protein>
    <submittedName>
        <fullName evidence="2">Uncharacterized protein</fullName>
    </submittedName>
</protein>
<gene>
    <name evidence="2" type="ORF">GCM10010994_14190</name>
</gene>
<feature type="region of interest" description="Disordered" evidence="1">
    <location>
        <begin position="75"/>
        <end position="94"/>
    </location>
</feature>
<reference evidence="2" key="1">
    <citation type="journal article" date="2014" name="Int. J. Syst. Evol. Microbiol.">
        <title>Complete genome sequence of Corynebacterium casei LMG S-19264T (=DSM 44701T), isolated from a smear-ripened cheese.</title>
        <authorList>
            <consortium name="US DOE Joint Genome Institute (JGI-PGF)"/>
            <person name="Walter F."/>
            <person name="Albersmeier A."/>
            <person name="Kalinowski J."/>
            <person name="Ruckert C."/>
        </authorList>
    </citation>
    <scope>NUCLEOTIDE SEQUENCE</scope>
    <source>
        <strain evidence="2">CGMCC 1.12919</strain>
    </source>
</reference>
<reference evidence="2" key="2">
    <citation type="submission" date="2020-09" db="EMBL/GenBank/DDBJ databases">
        <authorList>
            <person name="Sun Q."/>
            <person name="Zhou Y."/>
        </authorList>
    </citation>
    <scope>NUCLEOTIDE SEQUENCE</scope>
    <source>
        <strain evidence="2">CGMCC 1.12919</strain>
    </source>
</reference>
<evidence type="ECO:0000313" key="2">
    <source>
        <dbReference type="EMBL" id="GGC56437.1"/>
    </source>
</evidence>
<keyword evidence="3" id="KW-1185">Reference proteome</keyword>
<evidence type="ECO:0000256" key="1">
    <source>
        <dbReference type="SAM" id="MobiDB-lite"/>
    </source>
</evidence>
<comment type="caution">
    <text evidence="2">The sequence shown here is derived from an EMBL/GenBank/DDBJ whole genome shotgun (WGS) entry which is preliminary data.</text>
</comment>
<dbReference type="AlphaFoldDB" id="A0A916U143"/>
<evidence type="ECO:0000313" key="3">
    <source>
        <dbReference type="Proteomes" id="UP000637002"/>
    </source>
</evidence>